<keyword evidence="5" id="KW-1185">Reference proteome</keyword>
<evidence type="ECO:0000313" key="4">
    <source>
        <dbReference type="EMBL" id="RDX45272.1"/>
    </source>
</evidence>
<dbReference type="EMBL" id="KZ857439">
    <property type="protein sequence ID" value="RDX45272.1"/>
    <property type="molecule type" value="Genomic_DNA"/>
</dbReference>
<evidence type="ECO:0000259" key="3">
    <source>
        <dbReference type="Pfam" id="PF20151"/>
    </source>
</evidence>
<feature type="compositionally biased region" description="Acidic residues" evidence="1">
    <location>
        <begin position="317"/>
        <end position="333"/>
    </location>
</feature>
<feature type="region of interest" description="Disordered" evidence="1">
    <location>
        <begin position="312"/>
        <end position="333"/>
    </location>
</feature>
<dbReference type="STRING" id="139420.A0A371CYA4"/>
<gene>
    <name evidence="4" type="ORF">OH76DRAFT_1408232</name>
</gene>
<evidence type="ECO:0000256" key="1">
    <source>
        <dbReference type="SAM" id="MobiDB-lite"/>
    </source>
</evidence>
<reference evidence="4 5" key="1">
    <citation type="journal article" date="2018" name="Biotechnol. Biofuels">
        <title>Integrative visual omics of the white-rot fungus Polyporus brumalis exposes the biotechnological potential of its oxidative enzymes for delignifying raw plant biomass.</title>
        <authorList>
            <person name="Miyauchi S."/>
            <person name="Rancon A."/>
            <person name="Drula E."/>
            <person name="Hage H."/>
            <person name="Chaduli D."/>
            <person name="Favel A."/>
            <person name="Grisel S."/>
            <person name="Henrissat B."/>
            <person name="Herpoel-Gimbert I."/>
            <person name="Ruiz-Duenas F.J."/>
            <person name="Chevret D."/>
            <person name="Hainaut M."/>
            <person name="Lin J."/>
            <person name="Wang M."/>
            <person name="Pangilinan J."/>
            <person name="Lipzen A."/>
            <person name="Lesage-Meessen L."/>
            <person name="Navarro D."/>
            <person name="Riley R."/>
            <person name="Grigoriev I.V."/>
            <person name="Zhou S."/>
            <person name="Raouche S."/>
            <person name="Rosso M.N."/>
        </authorList>
    </citation>
    <scope>NUCLEOTIDE SEQUENCE [LARGE SCALE GENOMIC DNA]</scope>
    <source>
        <strain evidence="4 5">BRFM 1820</strain>
    </source>
</reference>
<evidence type="ECO:0000313" key="5">
    <source>
        <dbReference type="Proteomes" id="UP000256964"/>
    </source>
</evidence>
<dbReference type="Proteomes" id="UP000256964">
    <property type="component" value="Unassembled WGS sequence"/>
</dbReference>
<dbReference type="InterPro" id="IPR045340">
    <property type="entry name" value="DUF6533"/>
</dbReference>
<feature type="transmembrane region" description="Helical" evidence="2">
    <location>
        <begin position="217"/>
        <end position="236"/>
    </location>
</feature>
<keyword evidence="2" id="KW-0812">Transmembrane</keyword>
<dbReference type="OrthoDB" id="2756573at2759"/>
<protein>
    <recommendedName>
        <fullName evidence="3">DUF6533 domain-containing protein</fullName>
    </recommendedName>
</protein>
<keyword evidence="2" id="KW-0472">Membrane</keyword>
<sequence>MSARAAEIVAIIAEEDSIVSYNYCSMAGFVLYLYDYLITFPAEAICFWKARPTGATVLFFLTRYTTMSVFLLEFAFGFVTFTGTSCVIPTRFVNFIETMQYLPWAGFSALRAYALSRNRLLSMMVFVLSIVPVAVNLVEEFVFVKPAVLPGTSSMCTLDGTESPQVSIGCVSFTIASRGSLIAADAMLIVITWAKLTRRRGGDGGSFVHVLLRDGTLYFICLLVLNSLHLSFNIASVATPAGRQSSNVIAFSEPLTAILITRFMLNLQAVNRNALQLEASGAATSFSGSCGGGSLVFERVVGSLGASVLDEWGPEGVDCDEDENKDEDKDEDR</sequence>
<accession>A0A371CYA4</accession>
<evidence type="ECO:0000256" key="2">
    <source>
        <dbReference type="SAM" id="Phobius"/>
    </source>
</evidence>
<feature type="transmembrane region" description="Helical" evidence="2">
    <location>
        <begin position="120"/>
        <end position="138"/>
    </location>
</feature>
<name>A0A371CYA4_9APHY</name>
<organism evidence="4 5">
    <name type="scientific">Lentinus brumalis</name>
    <dbReference type="NCBI Taxonomy" id="2498619"/>
    <lineage>
        <taxon>Eukaryota</taxon>
        <taxon>Fungi</taxon>
        <taxon>Dikarya</taxon>
        <taxon>Basidiomycota</taxon>
        <taxon>Agaricomycotina</taxon>
        <taxon>Agaricomycetes</taxon>
        <taxon>Polyporales</taxon>
        <taxon>Polyporaceae</taxon>
        <taxon>Lentinus</taxon>
    </lineage>
</organism>
<dbReference type="AlphaFoldDB" id="A0A371CYA4"/>
<proteinExistence type="predicted"/>
<dbReference type="Pfam" id="PF20151">
    <property type="entry name" value="DUF6533"/>
    <property type="match status" value="1"/>
</dbReference>
<feature type="domain" description="DUF6533" evidence="3">
    <location>
        <begin position="23"/>
        <end position="67"/>
    </location>
</feature>
<keyword evidence="2" id="KW-1133">Transmembrane helix</keyword>